<evidence type="ECO:0000313" key="6">
    <source>
        <dbReference type="Proteomes" id="UP000646946"/>
    </source>
</evidence>
<comment type="similarity">
    <text evidence="1">Belongs to the pseudouridine synthase TruD family.</text>
</comment>
<organism evidence="5 6">
    <name type="scientific">Candidatus Naiadarchaeum limnaeum</name>
    <dbReference type="NCBI Taxonomy" id="2756139"/>
    <lineage>
        <taxon>Archaea</taxon>
        <taxon>Candidatus Undinarchaeota</taxon>
        <taxon>Candidatus Undinarchaeia</taxon>
        <taxon>Candidatus Naiadarchaeales</taxon>
        <taxon>Candidatus Naiadarchaeaceae</taxon>
        <taxon>Candidatus Naiadarchaeum</taxon>
    </lineage>
</organism>
<dbReference type="GO" id="GO:0160150">
    <property type="term" value="F:tRNA pseudouridine(13) synthase activity"/>
    <property type="evidence" value="ECO:0007669"/>
    <property type="project" value="UniProtKB-EC"/>
</dbReference>
<evidence type="ECO:0000256" key="2">
    <source>
        <dbReference type="ARBA" id="ARBA00022694"/>
    </source>
</evidence>
<dbReference type="GO" id="GO:0001522">
    <property type="term" value="P:pseudouridine synthesis"/>
    <property type="evidence" value="ECO:0007669"/>
    <property type="project" value="InterPro"/>
</dbReference>
<dbReference type="GO" id="GO:0008033">
    <property type="term" value="P:tRNA processing"/>
    <property type="evidence" value="ECO:0007669"/>
    <property type="project" value="UniProtKB-KW"/>
</dbReference>
<keyword evidence="3 5" id="KW-0413">Isomerase</keyword>
<feature type="domain" description="TRUD" evidence="4">
    <location>
        <begin position="172"/>
        <end position="385"/>
    </location>
</feature>
<dbReference type="InterPro" id="IPR042214">
    <property type="entry name" value="TruD_catalytic"/>
</dbReference>
<dbReference type="EMBL" id="DVAB01000033">
    <property type="protein sequence ID" value="HIK00679.1"/>
    <property type="molecule type" value="Genomic_DNA"/>
</dbReference>
<name>A0A832V0K9_9ARCH</name>
<dbReference type="PIRSF" id="PIRSF037016">
    <property type="entry name" value="Pseudouridin_synth_euk_prd"/>
    <property type="match status" value="1"/>
</dbReference>
<dbReference type="Proteomes" id="UP000646946">
    <property type="component" value="Unassembled WGS sequence"/>
</dbReference>
<dbReference type="GO" id="GO:0003723">
    <property type="term" value="F:RNA binding"/>
    <property type="evidence" value="ECO:0007669"/>
    <property type="project" value="InterPro"/>
</dbReference>
<dbReference type="Pfam" id="PF01142">
    <property type="entry name" value="TruD"/>
    <property type="match status" value="2"/>
</dbReference>
<dbReference type="PANTHER" id="PTHR13326:SF21">
    <property type="entry name" value="PSEUDOURIDYLATE SYNTHASE PUS7L"/>
    <property type="match status" value="1"/>
</dbReference>
<dbReference type="CDD" id="cd02576">
    <property type="entry name" value="PseudoU_synth_ScPUS7"/>
    <property type="match status" value="1"/>
</dbReference>
<evidence type="ECO:0000256" key="3">
    <source>
        <dbReference type="ARBA" id="ARBA00023235"/>
    </source>
</evidence>
<keyword evidence="6" id="KW-1185">Reference proteome</keyword>
<sequence>MDLSKIGITEFATKTSGIGGIIKKNPGDFIVQEISLNGEIAALEPNPEPIENNSEYTEFTLVKNNWNQAILLKKISDRLGFSKKRLHFAGTKDKYAITAQRISAWKISPEQLSKVSIKDCKLGEFEGKDSRLELGDLWGNRFTILIREITAPKHKLISKIEDFLKELKKLGGLPNFFGEQRFGIRLNNHIIGKKLIQNDIEGAIKSFLAGTIENELAEGKEARIFLSENWGKFKDALKKYPVYMRFERALLNHLVQFPNDYVGAFKKLHKNTYKLFTHAFQADAFNQELSSKIKNDGSLSEGGTLVGYNTELNDFQEEFLKKEGLSKERLKINSFPEASISGGPRKFLAEIKNISYSLENNNLKISFDLEKGAYATVFLHELMKV</sequence>
<dbReference type="InterPro" id="IPR020103">
    <property type="entry name" value="PsdUridine_synth_cat_dom_sf"/>
</dbReference>
<protein>
    <submittedName>
        <fullName evidence="5">tRNA pseudouridine(13) synthase TruD</fullName>
        <ecNumber evidence="5">5.4.99.27</ecNumber>
    </submittedName>
</protein>
<reference evidence="5 6" key="1">
    <citation type="journal article" name="Nat. Commun.">
        <title>Undinarchaeota illuminate DPANN phylogeny and the impact of gene transfer on archaeal evolution.</title>
        <authorList>
            <person name="Dombrowski N."/>
            <person name="Williams T.A."/>
            <person name="Sun J."/>
            <person name="Woodcroft B.J."/>
            <person name="Lee J.H."/>
            <person name="Minh B.Q."/>
            <person name="Rinke C."/>
            <person name="Spang A."/>
        </authorList>
    </citation>
    <scope>NUCLEOTIDE SEQUENCE [LARGE SCALE GENOMIC DNA]</scope>
    <source>
        <strain evidence="5">MAG_bin1129</strain>
    </source>
</reference>
<dbReference type="InterPro" id="IPR020119">
    <property type="entry name" value="PsdUridine_synth_TruD_CS"/>
</dbReference>
<keyword evidence="2" id="KW-0819">tRNA processing</keyword>
<comment type="caution">
    <text evidence="5">The sequence shown here is derived from an EMBL/GenBank/DDBJ whole genome shotgun (WGS) entry which is preliminary data.</text>
</comment>
<evidence type="ECO:0000259" key="4">
    <source>
        <dbReference type="PROSITE" id="PS50984"/>
    </source>
</evidence>
<dbReference type="EC" id="5.4.99.27" evidence="5"/>
<proteinExistence type="inferred from homology"/>
<accession>A0A832V0K9</accession>
<dbReference type="InterPro" id="IPR001656">
    <property type="entry name" value="PsdUridine_synth_TruD"/>
</dbReference>
<gene>
    <name evidence="5" type="primary">truD</name>
    <name evidence="5" type="ORF">H1016_04015</name>
</gene>
<dbReference type="Gene3D" id="3.30.2350.20">
    <property type="entry name" value="TruD, catalytic domain"/>
    <property type="match status" value="2"/>
</dbReference>
<dbReference type="SUPFAM" id="SSF55120">
    <property type="entry name" value="Pseudouridine synthase"/>
    <property type="match status" value="1"/>
</dbReference>
<dbReference type="InterPro" id="IPR011760">
    <property type="entry name" value="PsdUridine_synth_TruD_insert"/>
</dbReference>
<dbReference type="PROSITE" id="PS01268">
    <property type="entry name" value="UPF0024"/>
    <property type="match status" value="1"/>
</dbReference>
<evidence type="ECO:0000256" key="1">
    <source>
        <dbReference type="ARBA" id="ARBA00007953"/>
    </source>
</evidence>
<dbReference type="PROSITE" id="PS50984">
    <property type="entry name" value="TRUD"/>
    <property type="match status" value="1"/>
</dbReference>
<dbReference type="NCBIfam" id="TIGR00094">
    <property type="entry name" value="tRNA_TruD_broad"/>
    <property type="match status" value="1"/>
</dbReference>
<dbReference type="PANTHER" id="PTHR13326">
    <property type="entry name" value="TRNA PSEUDOURIDINE SYNTHASE D"/>
    <property type="match status" value="1"/>
</dbReference>
<evidence type="ECO:0000313" key="5">
    <source>
        <dbReference type="EMBL" id="HIK00679.1"/>
    </source>
</evidence>
<dbReference type="AlphaFoldDB" id="A0A832V0K9"/>